<proteinExistence type="predicted"/>
<name>A0A2W5RH76_9SPHN</name>
<dbReference type="InterPro" id="IPR025405">
    <property type="entry name" value="DUF4131"/>
</dbReference>
<sequence>MASSAAPASSKASSALQTGARRCIALTHAAVERRLEAERDQLVLWVPVAWGAGAAAWFVLPDARNWAIALLAALALAMAALAAARGGRAPALVAAVAVAFALGTGMTWWRAERVAAPVLARPVIATLEGRVERVEPLPARRLVRVTLALRRWDAAVTPAPRRIRVNLDAERMPAGVTRGATIRLRARLMPPAPPAVPGAYDFARVAWFAGLGASGRGFAPVAVVGAGEPAGGDVRAALTAHIEARLTGSAGGIAAALATGDTGAIAEPDAEAMRRAGLAHLLSVSGLHITAAVGLVMWLTLRLFALSPRLALTGRLPLVAAAAGAAAAIGYTWLTGGQVPTIRSCVAALMVLAALALGREALTLRLVAVGALVVLLAWPESIVGASFQLSFAAVTAIVVLYEHPRVRDAFAPRDEAAAIRLARSFASLLLTGIAVELTLMPIAVFHFHQAGLYGALANIVAIPLTTFIVMPAEALALLLDPLGMGGPAWWIAGAAIDALLWLARLVAGAPGAVTALPVMPHGAFAAMVGGGLWLAIWRTRWRYAGLVPAAAGALWTLATPAPDLIVTGDGRHLALRGDDGRLAILRDRTGDYMRDLLAAAGGLDGEPTLLSATSAARCNRDLCWLERRAGGRTWRILATRSAYLVPVRQLTPLCRRADVVVSDRRLPRGCRARWLTLDRTTLARSGGVAVSFARGRVETVRTPGDAHPWVLAAGDGASGVRRPPSPEARPAPMLRERTAAPVR</sequence>
<evidence type="ECO:0000313" key="11">
    <source>
        <dbReference type="Proteomes" id="UP000249229"/>
    </source>
</evidence>
<evidence type="ECO:0000256" key="2">
    <source>
        <dbReference type="ARBA" id="ARBA00022475"/>
    </source>
</evidence>
<keyword evidence="4 7" id="KW-1133">Transmembrane helix</keyword>
<evidence type="ECO:0000256" key="1">
    <source>
        <dbReference type="ARBA" id="ARBA00004651"/>
    </source>
</evidence>
<dbReference type="InterPro" id="IPR004477">
    <property type="entry name" value="ComEC_N"/>
</dbReference>
<evidence type="ECO:0000256" key="7">
    <source>
        <dbReference type="SAM" id="Phobius"/>
    </source>
</evidence>
<reference evidence="10 11" key="1">
    <citation type="submission" date="2017-08" db="EMBL/GenBank/DDBJ databases">
        <title>Infants hospitalized years apart are colonized by the same room-sourced microbial strains.</title>
        <authorList>
            <person name="Brooks B."/>
            <person name="Olm M.R."/>
            <person name="Firek B.A."/>
            <person name="Baker R."/>
            <person name="Thomas B.C."/>
            <person name="Morowitz M.J."/>
            <person name="Banfield J.F."/>
        </authorList>
    </citation>
    <scope>NUCLEOTIDE SEQUENCE [LARGE SCALE GENOMIC DNA]</scope>
    <source>
        <strain evidence="10">S2_005_001_R1_22</strain>
    </source>
</reference>
<organism evidence="10 11">
    <name type="scientific">Sphingomonas taxi</name>
    <dbReference type="NCBI Taxonomy" id="1549858"/>
    <lineage>
        <taxon>Bacteria</taxon>
        <taxon>Pseudomonadati</taxon>
        <taxon>Pseudomonadota</taxon>
        <taxon>Alphaproteobacteria</taxon>
        <taxon>Sphingomonadales</taxon>
        <taxon>Sphingomonadaceae</taxon>
        <taxon>Sphingomonas</taxon>
    </lineage>
</organism>
<dbReference type="InterPro" id="IPR052159">
    <property type="entry name" value="Competence_DNA_uptake"/>
</dbReference>
<evidence type="ECO:0000256" key="4">
    <source>
        <dbReference type="ARBA" id="ARBA00022989"/>
    </source>
</evidence>
<feature type="transmembrane region" description="Helical" evidence="7">
    <location>
        <begin position="425"/>
        <end position="447"/>
    </location>
</feature>
<dbReference type="Pfam" id="PF03772">
    <property type="entry name" value="Competence"/>
    <property type="match status" value="1"/>
</dbReference>
<dbReference type="AlphaFoldDB" id="A0A2W5RH76"/>
<feature type="domain" description="ComEC/Rec2-related protein" evidence="8">
    <location>
        <begin position="257"/>
        <end position="540"/>
    </location>
</feature>
<evidence type="ECO:0000256" key="3">
    <source>
        <dbReference type="ARBA" id="ARBA00022692"/>
    </source>
</evidence>
<keyword evidence="2" id="KW-1003">Cell membrane</keyword>
<dbReference type="Pfam" id="PF13567">
    <property type="entry name" value="DUF4131"/>
    <property type="match status" value="1"/>
</dbReference>
<keyword evidence="5 7" id="KW-0472">Membrane</keyword>
<feature type="transmembrane region" description="Helical" evidence="7">
    <location>
        <begin position="42"/>
        <end position="60"/>
    </location>
</feature>
<accession>A0A2W5RH76</accession>
<feature type="region of interest" description="Disordered" evidence="6">
    <location>
        <begin position="713"/>
        <end position="743"/>
    </location>
</feature>
<feature type="transmembrane region" description="Helical" evidence="7">
    <location>
        <begin position="91"/>
        <end position="109"/>
    </location>
</feature>
<dbReference type="PANTHER" id="PTHR30619:SF1">
    <property type="entry name" value="RECOMBINATION PROTEIN 2"/>
    <property type="match status" value="1"/>
</dbReference>
<dbReference type="GO" id="GO:0005886">
    <property type="term" value="C:plasma membrane"/>
    <property type="evidence" value="ECO:0007669"/>
    <property type="project" value="UniProtKB-SubCell"/>
</dbReference>
<protein>
    <submittedName>
        <fullName evidence="10">Competence protein ComEC</fullName>
    </submittedName>
</protein>
<comment type="caution">
    <text evidence="10">The sequence shown here is derived from an EMBL/GenBank/DDBJ whole genome shotgun (WGS) entry which is preliminary data.</text>
</comment>
<comment type="subcellular location">
    <subcellularLocation>
        <location evidence="1">Cell membrane</location>
        <topology evidence="1">Multi-pass membrane protein</topology>
    </subcellularLocation>
</comment>
<feature type="transmembrane region" description="Helical" evidence="7">
    <location>
        <begin position="66"/>
        <end position="84"/>
    </location>
</feature>
<evidence type="ECO:0000256" key="5">
    <source>
        <dbReference type="ARBA" id="ARBA00023136"/>
    </source>
</evidence>
<evidence type="ECO:0000313" key="10">
    <source>
        <dbReference type="EMBL" id="PZQ62670.1"/>
    </source>
</evidence>
<feature type="transmembrane region" description="Helical" evidence="7">
    <location>
        <begin position="488"/>
        <end position="506"/>
    </location>
</feature>
<dbReference type="Proteomes" id="UP000249229">
    <property type="component" value="Unassembled WGS sequence"/>
</dbReference>
<dbReference type="EMBL" id="QFQI01000001">
    <property type="protein sequence ID" value="PZQ62670.1"/>
    <property type="molecule type" value="Genomic_DNA"/>
</dbReference>
<evidence type="ECO:0000259" key="8">
    <source>
        <dbReference type="Pfam" id="PF03772"/>
    </source>
</evidence>
<gene>
    <name evidence="10" type="ORF">DI544_00120</name>
</gene>
<feature type="transmembrane region" description="Helical" evidence="7">
    <location>
        <begin position="316"/>
        <end position="334"/>
    </location>
</feature>
<evidence type="ECO:0000256" key="6">
    <source>
        <dbReference type="SAM" id="MobiDB-lite"/>
    </source>
</evidence>
<feature type="compositionally biased region" description="Basic and acidic residues" evidence="6">
    <location>
        <begin position="734"/>
        <end position="743"/>
    </location>
</feature>
<dbReference type="PANTHER" id="PTHR30619">
    <property type="entry name" value="DNA INTERNALIZATION/COMPETENCE PROTEIN COMEC/REC2"/>
    <property type="match status" value="1"/>
</dbReference>
<feature type="domain" description="DUF4131" evidence="9">
    <location>
        <begin position="66"/>
        <end position="215"/>
    </location>
</feature>
<feature type="transmembrane region" description="Helical" evidence="7">
    <location>
        <begin position="362"/>
        <end position="379"/>
    </location>
</feature>
<feature type="transmembrane region" description="Helical" evidence="7">
    <location>
        <begin position="453"/>
        <end position="476"/>
    </location>
</feature>
<keyword evidence="3 7" id="KW-0812">Transmembrane</keyword>
<feature type="transmembrane region" description="Helical" evidence="7">
    <location>
        <begin position="340"/>
        <end position="357"/>
    </location>
</feature>
<feature type="transmembrane region" description="Helical" evidence="7">
    <location>
        <begin position="385"/>
        <end position="404"/>
    </location>
</feature>
<evidence type="ECO:0000259" key="9">
    <source>
        <dbReference type="Pfam" id="PF13567"/>
    </source>
</evidence>
<feature type="transmembrane region" description="Helical" evidence="7">
    <location>
        <begin position="518"/>
        <end position="537"/>
    </location>
</feature>
<feature type="transmembrane region" description="Helical" evidence="7">
    <location>
        <begin position="281"/>
        <end position="304"/>
    </location>
</feature>
<dbReference type="NCBIfam" id="TIGR00360">
    <property type="entry name" value="ComEC_N-term"/>
    <property type="match status" value="1"/>
</dbReference>